<evidence type="ECO:0000256" key="6">
    <source>
        <dbReference type="RuleBase" id="RU003943"/>
    </source>
</evidence>
<keyword evidence="3 6" id="KW-0812">Transmembrane</keyword>
<evidence type="ECO:0000256" key="3">
    <source>
        <dbReference type="ARBA" id="ARBA00022692"/>
    </source>
</evidence>
<comment type="subcellular location">
    <subcellularLocation>
        <location evidence="6">Cell membrane</location>
        <topology evidence="6">Multi-pass membrane protein</topology>
    </subcellularLocation>
    <subcellularLocation>
        <location evidence="1">Membrane</location>
        <topology evidence="1">Multi-pass membrane protein</topology>
    </subcellularLocation>
</comment>
<keyword evidence="4 7" id="KW-1133">Transmembrane helix</keyword>
<keyword evidence="5 7" id="KW-0472">Membrane</keyword>
<evidence type="ECO:0000313" key="9">
    <source>
        <dbReference type="Proteomes" id="UP000515819"/>
    </source>
</evidence>
<dbReference type="Pfam" id="PF00950">
    <property type="entry name" value="ABC-3"/>
    <property type="match status" value="1"/>
</dbReference>
<evidence type="ECO:0000256" key="1">
    <source>
        <dbReference type="ARBA" id="ARBA00004141"/>
    </source>
</evidence>
<dbReference type="EMBL" id="CP060632">
    <property type="protein sequence ID" value="QNM00758.1"/>
    <property type="molecule type" value="Genomic_DNA"/>
</dbReference>
<feature type="transmembrane region" description="Helical" evidence="7">
    <location>
        <begin position="141"/>
        <end position="160"/>
    </location>
</feature>
<dbReference type="GO" id="GO:0055085">
    <property type="term" value="P:transmembrane transport"/>
    <property type="evidence" value="ECO:0007669"/>
    <property type="project" value="InterPro"/>
</dbReference>
<comment type="similarity">
    <text evidence="2 6">Belongs to the ABC-3 integral membrane protein family.</text>
</comment>
<dbReference type="Gene3D" id="1.10.3470.10">
    <property type="entry name" value="ABC transporter involved in vitamin B12 uptake, BtuC"/>
    <property type="match status" value="1"/>
</dbReference>
<dbReference type="KEGG" id="wcp:H9Q76_05650"/>
<evidence type="ECO:0000256" key="2">
    <source>
        <dbReference type="ARBA" id="ARBA00008034"/>
    </source>
</evidence>
<organism evidence="8 9">
    <name type="scientific">Wujia chipingensis</name>
    <dbReference type="NCBI Taxonomy" id="2763670"/>
    <lineage>
        <taxon>Bacteria</taxon>
        <taxon>Bacillati</taxon>
        <taxon>Bacillota</taxon>
        <taxon>Clostridia</taxon>
        <taxon>Lachnospirales</taxon>
        <taxon>Lachnospiraceae</taxon>
        <taxon>Wujia</taxon>
    </lineage>
</organism>
<keyword evidence="9" id="KW-1185">Reference proteome</keyword>
<evidence type="ECO:0000256" key="7">
    <source>
        <dbReference type="SAM" id="Phobius"/>
    </source>
</evidence>
<evidence type="ECO:0000256" key="4">
    <source>
        <dbReference type="ARBA" id="ARBA00022989"/>
    </source>
</evidence>
<dbReference type="Proteomes" id="UP000515819">
    <property type="component" value="Chromosome"/>
</dbReference>
<gene>
    <name evidence="8" type="ORF">H9Q76_05650</name>
</gene>
<accession>A0A7G9FQC6</accession>
<sequence>MWNTLVEYLQYPFVRRILVAGVLVAFCASMLGVTLVLKRFSYIGDGLSHVAFAAMAIAMVLRMTNNTLIILPITVVAAILMLKTGQNAKINGDAVIAMLSVGSLAFGYLIMNVSGTSQNVSGDVCSTLFGAASILTLSNTDVWICLIMSLLVLVFYILYYHKIFSVTFDENFARATGIHTGAYNVLMAVVTAVVIVVAMNIVGSLLVSALIIFPALSAMRVFKNYKSVFICSAVYGVVSSGVGILISIAASTPVSATIVAIDIVLFVIFSIIGIALHRE</sequence>
<protein>
    <submittedName>
        <fullName evidence="8">Metal ABC transporter permease</fullName>
    </submittedName>
</protein>
<dbReference type="AlphaFoldDB" id="A0A7G9FQC6"/>
<dbReference type="InterPro" id="IPR037294">
    <property type="entry name" value="ABC_BtuC-like"/>
</dbReference>
<dbReference type="SUPFAM" id="SSF81345">
    <property type="entry name" value="ABC transporter involved in vitamin B12 uptake, BtuC"/>
    <property type="match status" value="1"/>
</dbReference>
<feature type="transmembrane region" description="Helical" evidence="7">
    <location>
        <begin position="181"/>
        <end position="199"/>
    </location>
</feature>
<name>A0A7G9FQC6_9FIRM</name>
<evidence type="ECO:0000313" key="8">
    <source>
        <dbReference type="EMBL" id="QNM00758.1"/>
    </source>
</evidence>
<feature type="transmembrane region" description="Helical" evidence="7">
    <location>
        <begin position="67"/>
        <end position="82"/>
    </location>
</feature>
<dbReference type="InterPro" id="IPR001626">
    <property type="entry name" value="ABC_TroCD"/>
</dbReference>
<evidence type="ECO:0000256" key="5">
    <source>
        <dbReference type="ARBA" id="ARBA00023136"/>
    </source>
</evidence>
<dbReference type="PANTHER" id="PTHR30477">
    <property type="entry name" value="ABC-TRANSPORTER METAL-BINDING PROTEIN"/>
    <property type="match status" value="1"/>
</dbReference>
<dbReference type="RefSeq" id="WP_117780694.1">
    <property type="nucleotide sequence ID" value="NZ_CP060632.1"/>
</dbReference>
<dbReference type="PANTHER" id="PTHR30477:SF0">
    <property type="entry name" value="METAL TRANSPORT SYSTEM MEMBRANE PROTEIN TM_0125-RELATED"/>
    <property type="match status" value="1"/>
</dbReference>
<feature type="transmembrane region" description="Helical" evidence="7">
    <location>
        <begin position="17"/>
        <end position="37"/>
    </location>
</feature>
<proteinExistence type="inferred from homology"/>
<dbReference type="GO" id="GO:0043190">
    <property type="term" value="C:ATP-binding cassette (ABC) transporter complex"/>
    <property type="evidence" value="ECO:0007669"/>
    <property type="project" value="InterPro"/>
</dbReference>
<feature type="transmembrane region" description="Helical" evidence="7">
    <location>
        <begin position="94"/>
        <end position="111"/>
    </location>
</feature>
<reference evidence="8 9" key="1">
    <citation type="submission" date="2020-08" db="EMBL/GenBank/DDBJ databases">
        <authorList>
            <person name="Liu C."/>
            <person name="Sun Q."/>
        </authorList>
    </citation>
    <scope>NUCLEOTIDE SEQUENCE [LARGE SCALE GENOMIC DNA]</scope>
    <source>
        <strain evidence="8 9">NSJ-4</strain>
    </source>
</reference>
<keyword evidence="6" id="KW-0813">Transport</keyword>
<feature type="transmembrane region" description="Helical" evidence="7">
    <location>
        <begin position="256"/>
        <end position="276"/>
    </location>
</feature>
<feature type="transmembrane region" description="Helical" evidence="7">
    <location>
        <begin position="229"/>
        <end position="250"/>
    </location>
</feature>
<dbReference type="GO" id="GO:0010043">
    <property type="term" value="P:response to zinc ion"/>
    <property type="evidence" value="ECO:0007669"/>
    <property type="project" value="TreeGrafter"/>
</dbReference>